<organism evidence="5 6">
    <name type="scientific">Cinnamomum micranthum f. kanehirae</name>
    <dbReference type="NCBI Taxonomy" id="337451"/>
    <lineage>
        <taxon>Eukaryota</taxon>
        <taxon>Viridiplantae</taxon>
        <taxon>Streptophyta</taxon>
        <taxon>Embryophyta</taxon>
        <taxon>Tracheophyta</taxon>
        <taxon>Spermatophyta</taxon>
        <taxon>Magnoliopsida</taxon>
        <taxon>Magnoliidae</taxon>
        <taxon>Laurales</taxon>
        <taxon>Lauraceae</taxon>
        <taxon>Cinnamomum</taxon>
    </lineage>
</organism>
<keyword evidence="1" id="KW-0479">Metal-binding</keyword>
<sequence>MNSNSSGAFGKSICSICYEDLNPILEDLQAISICGHVFHELCLQQWLEYCPAGKKSSCPVCKQFCSQKNICRLYFQSMGDPSTQTTISSPKPSDADAEALRQEVKKLEMKFSGLNSAFEDQQQRLKELSSELVLSKELAKKEEKLKENALIETVRCRQLLQMKTEELIRSSAECSRLQERSMNLAKELAALKLVSDVNLEEEEVLKLASVGGGSNMKQTIDILKKSLILRNKSYKELMTQCNLLGRGETRSLKKLEKADEKIKKLKTRLQELEKTLEQKDNENLRTLKASKRTMEESNKTSAKSNPNPSPALKCSSEDVEEPYQSIHNPKNHTSLRINDSLNSKTNGIMFGCCEDLGVKTGKEAKDVIDLDLETDSFYWIDEDAQEISPSAPQQSGPEVLIQAKFCKVDNQKSGTSHFEASSASHTEVLVRGKNVPVGCFSSNNDTEIDRGYKLERATDEDELHVSNPRLAAEVLLPNIVLEKKPLLPIKRKTPEVLEPIICPGNQCVPGGLGSEGAKKFAGKWCRQAESKVSSSETSAGDLIAVGADGRGGRIKVLRAQNQLAGSGSSLWPKRCKHGAKQSGQSHGCLQIEHFFVKRES</sequence>
<dbReference type="Proteomes" id="UP000283530">
    <property type="component" value="Unassembled WGS sequence"/>
</dbReference>
<name>A0A3S3NJI0_9MAGN</name>
<feature type="coiled-coil region" evidence="2">
    <location>
        <begin position="97"/>
        <end position="138"/>
    </location>
</feature>
<dbReference type="PANTHER" id="PTHR47344">
    <property type="entry name" value="RING ZINC FINGER PROTEIN-RELATED"/>
    <property type="match status" value="1"/>
</dbReference>
<feature type="region of interest" description="Disordered" evidence="3">
    <location>
        <begin position="276"/>
        <end position="319"/>
    </location>
</feature>
<evidence type="ECO:0000256" key="2">
    <source>
        <dbReference type="SAM" id="Coils"/>
    </source>
</evidence>
<dbReference type="SUPFAM" id="SSF57850">
    <property type="entry name" value="RING/U-box"/>
    <property type="match status" value="1"/>
</dbReference>
<evidence type="ECO:0000313" key="5">
    <source>
        <dbReference type="EMBL" id="RWR80905.1"/>
    </source>
</evidence>
<dbReference type="InterPro" id="IPR013083">
    <property type="entry name" value="Znf_RING/FYVE/PHD"/>
</dbReference>
<keyword evidence="6" id="KW-1185">Reference proteome</keyword>
<proteinExistence type="predicted"/>
<keyword evidence="1" id="KW-0863">Zinc-finger</keyword>
<dbReference type="AlphaFoldDB" id="A0A3S3NJI0"/>
<evidence type="ECO:0000259" key="4">
    <source>
        <dbReference type="PROSITE" id="PS50089"/>
    </source>
</evidence>
<dbReference type="SMART" id="SM00184">
    <property type="entry name" value="RING"/>
    <property type="match status" value="1"/>
</dbReference>
<dbReference type="GO" id="GO:0008270">
    <property type="term" value="F:zinc ion binding"/>
    <property type="evidence" value="ECO:0007669"/>
    <property type="project" value="UniProtKB-KW"/>
</dbReference>
<dbReference type="STRING" id="337451.A0A3S3NJI0"/>
<dbReference type="EMBL" id="QPKB01000003">
    <property type="protein sequence ID" value="RWR80905.1"/>
    <property type="molecule type" value="Genomic_DNA"/>
</dbReference>
<accession>A0A3S3NJI0</accession>
<dbReference type="Pfam" id="PF13639">
    <property type="entry name" value="zf-RING_2"/>
    <property type="match status" value="1"/>
</dbReference>
<feature type="domain" description="RING-type" evidence="4">
    <location>
        <begin position="14"/>
        <end position="62"/>
    </location>
</feature>
<dbReference type="InterPro" id="IPR001841">
    <property type="entry name" value="Znf_RING"/>
</dbReference>
<dbReference type="Gene3D" id="3.30.40.10">
    <property type="entry name" value="Zinc/RING finger domain, C3HC4 (zinc finger)"/>
    <property type="match status" value="1"/>
</dbReference>
<keyword evidence="2" id="KW-0175">Coiled coil</keyword>
<protein>
    <submittedName>
        <fullName evidence="5">Zinc finger protein</fullName>
    </submittedName>
</protein>
<dbReference type="CDD" id="cd16448">
    <property type="entry name" value="RING-H2"/>
    <property type="match status" value="1"/>
</dbReference>
<keyword evidence="1" id="KW-0862">Zinc</keyword>
<dbReference type="OrthoDB" id="8062037at2759"/>
<evidence type="ECO:0000313" key="6">
    <source>
        <dbReference type="Proteomes" id="UP000283530"/>
    </source>
</evidence>
<reference evidence="5 6" key="1">
    <citation type="journal article" date="2019" name="Nat. Plants">
        <title>Stout camphor tree genome fills gaps in understanding of flowering plant genome evolution.</title>
        <authorList>
            <person name="Chaw S.M."/>
            <person name="Liu Y.C."/>
            <person name="Wu Y.W."/>
            <person name="Wang H.Y."/>
            <person name="Lin C.I."/>
            <person name="Wu C.S."/>
            <person name="Ke H.M."/>
            <person name="Chang L.Y."/>
            <person name="Hsu C.Y."/>
            <person name="Yang H.T."/>
            <person name="Sudianto E."/>
            <person name="Hsu M.H."/>
            <person name="Wu K.P."/>
            <person name="Wang L.N."/>
            <person name="Leebens-Mack J.H."/>
            <person name="Tsai I.J."/>
        </authorList>
    </citation>
    <scope>NUCLEOTIDE SEQUENCE [LARGE SCALE GENOMIC DNA]</scope>
    <source>
        <strain evidence="6">cv. Chaw 1501</strain>
        <tissue evidence="5">Young leaves</tissue>
    </source>
</reference>
<dbReference type="PANTHER" id="PTHR47344:SF1">
    <property type="entry name" value="RING ZINC FINGER PROTEIN-RELATED"/>
    <property type="match status" value="1"/>
</dbReference>
<gene>
    <name evidence="5" type="ORF">CKAN_00956600</name>
</gene>
<evidence type="ECO:0000256" key="1">
    <source>
        <dbReference type="PROSITE-ProRule" id="PRU00175"/>
    </source>
</evidence>
<comment type="caution">
    <text evidence="5">The sequence shown here is derived from an EMBL/GenBank/DDBJ whole genome shotgun (WGS) entry which is preliminary data.</text>
</comment>
<evidence type="ECO:0000256" key="3">
    <source>
        <dbReference type="SAM" id="MobiDB-lite"/>
    </source>
</evidence>
<feature type="compositionally biased region" description="Basic and acidic residues" evidence="3">
    <location>
        <begin position="276"/>
        <end position="285"/>
    </location>
</feature>
<dbReference type="PROSITE" id="PS50089">
    <property type="entry name" value="ZF_RING_2"/>
    <property type="match status" value="1"/>
</dbReference>